<protein>
    <submittedName>
        <fullName evidence="9">Auxin Efflux Carrier</fullName>
    </submittedName>
</protein>
<dbReference type="PANTHER" id="PTHR36838:SF1">
    <property type="entry name" value="SLR1864 PROTEIN"/>
    <property type="match status" value="1"/>
</dbReference>
<dbReference type="Pfam" id="PF03547">
    <property type="entry name" value="Mem_trans"/>
    <property type="match status" value="2"/>
</dbReference>
<gene>
    <name evidence="9" type="ORF">CfE428DRAFT_1897</name>
</gene>
<evidence type="ECO:0000256" key="5">
    <source>
        <dbReference type="ARBA" id="ARBA00022692"/>
    </source>
</evidence>
<reference evidence="9 10" key="1">
    <citation type="journal article" date="2011" name="J. Bacteriol.">
        <title>Genome sequence of Chthoniobacter flavus Ellin428, an aerobic heterotrophic soil bacterium.</title>
        <authorList>
            <person name="Kant R."/>
            <person name="van Passel M.W."/>
            <person name="Palva A."/>
            <person name="Lucas S."/>
            <person name="Lapidus A."/>
            <person name="Glavina Del Rio T."/>
            <person name="Dalin E."/>
            <person name="Tice H."/>
            <person name="Bruce D."/>
            <person name="Goodwin L."/>
            <person name="Pitluck S."/>
            <person name="Larimer F.W."/>
            <person name="Land M.L."/>
            <person name="Hauser L."/>
            <person name="Sangwan P."/>
            <person name="de Vos W.M."/>
            <person name="Janssen P.H."/>
            <person name="Smidt H."/>
        </authorList>
    </citation>
    <scope>NUCLEOTIDE SEQUENCE [LARGE SCALE GENOMIC DNA]</scope>
    <source>
        <strain evidence="9 10">Ellin428</strain>
    </source>
</reference>
<dbReference type="RefSeq" id="WP_006979222.1">
    <property type="nucleotide sequence ID" value="NZ_ABVL01000004.1"/>
</dbReference>
<evidence type="ECO:0000256" key="8">
    <source>
        <dbReference type="SAM" id="Phobius"/>
    </source>
</evidence>
<dbReference type="InterPro" id="IPR004776">
    <property type="entry name" value="Mem_transp_PIN-like"/>
</dbReference>
<feature type="transmembrane region" description="Helical" evidence="8">
    <location>
        <begin position="68"/>
        <end position="91"/>
    </location>
</feature>
<evidence type="ECO:0000256" key="1">
    <source>
        <dbReference type="ARBA" id="ARBA00004651"/>
    </source>
</evidence>
<evidence type="ECO:0000256" key="2">
    <source>
        <dbReference type="ARBA" id="ARBA00010145"/>
    </source>
</evidence>
<feature type="transmembrane region" description="Helical" evidence="8">
    <location>
        <begin position="286"/>
        <end position="306"/>
    </location>
</feature>
<dbReference type="Proteomes" id="UP000005824">
    <property type="component" value="Unassembled WGS sequence"/>
</dbReference>
<feature type="transmembrane region" description="Helical" evidence="8">
    <location>
        <begin position="167"/>
        <end position="185"/>
    </location>
</feature>
<dbReference type="InParanoid" id="B4CZ09"/>
<comment type="subcellular location">
    <subcellularLocation>
        <location evidence="1">Cell membrane</location>
        <topology evidence="1">Multi-pass membrane protein</topology>
    </subcellularLocation>
</comment>
<evidence type="ECO:0000256" key="4">
    <source>
        <dbReference type="ARBA" id="ARBA00022475"/>
    </source>
</evidence>
<keyword evidence="7 8" id="KW-0472">Membrane</keyword>
<feature type="transmembrane region" description="Helical" evidence="8">
    <location>
        <begin position="132"/>
        <end position="155"/>
    </location>
</feature>
<dbReference type="Gene3D" id="1.20.1530.20">
    <property type="match status" value="2"/>
</dbReference>
<dbReference type="eggNOG" id="COG0679">
    <property type="taxonomic scope" value="Bacteria"/>
</dbReference>
<feature type="transmembrane region" description="Helical" evidence="8">
    <location>
        <begin position="37"/>
        <end position="56"/>
    </location>
</feature>
<evidence type="ECO:0000256" key="7">
    <source>
        <dbReference type="ARBA" id="ARBA00023136"/>
    </source>
</evidence>
<dbReference type="GO" id="GO:0055085">
    <property type="term" value="P:transmembrane transport"/>
    <property type="evidence" value="ECO:0007669"/>
    <property type="project" value="InterPro"/>
</dbReference>
<feature type="transmembrane region" description="Helical" evidence="8">
    <location>
        <begin position="226"/>
        <end position="251"/>
    </location>
</feature>
<keyword evidence="3" id="KW-0813">Transport</keyword>
<keyword evidence="10" id="KW-1185">Reference proteome</keyword>
<accession>B4CZ09</accession>
<dbReference type="GO" id="GO:0005886">
    <property type="term" value="C:plasma membrane"/>
    <property type="evidence" value="ECO:0007669"/>
    <property type="project" value="UniProtKB-SubCell"/>
</dbReference>
<feature type="transmembrane region" description="Helical" evidence="8">
    <location>
        <begin position="257"/>
        <end position="277"/>
    </location>
</feature>
<dbReference type="STRING" id="497964.CfE428DRAFT_1897"/>
<feature type="transmembrane region" description="Helical" evidence="8">
    <location>
        <begin position="103"/>
        <end position="120"/>
    </location>
</feature>
<dbReference type="InterPro" id="IPR038770">
    <property type="entry name" value="Na+/solute_symporter_sf"/>
</dbReference>
<evidence type="ECO:0000313" key="10">
    <source>
        <dbReference type="Proteomes" id="UP000005824"/>
    </source>
</evidence>
<evidence type="ECO:0000256" key="3">
    <source>
        <dbReference type="ARBA" id="ARBA00022448"/>
    </source>
</evidence>
<name>B4CZ09_9BACT</name>
<keyword evidence="4" id="KW-1003">Cell membrane</keyword>
<keyword evidence="5 8" id="KW-0812">Transmembrane</keyword>
<keyword evidence="6 8" id="KW-1133">Transmembrane helix</keyword>
<proteinExistence type="inferred from homology"/>
<feature type="transmembrane region" description="Helical" evidence="8">
    <location>
        <begin position="6"/>
        <end position="25"/>
    </location>
</feature>
<dbReference type="AlphaFoldDB" id="B4CZ09"/>
<dbReference type="EMBL" id="ABVL01000004">
    <property type="protein sequence ID" value="EDY20700.1"/>
    <property type="molecule type" value="Genomic_DNA"/>
</dbReference>
<comment type="similarity">
    <text evidence="2">Belongs to the auxin efflux carrier (TC 2.A.69) family.</text>
</comment>
<evidence type="ECO:0000256" key="6">
    <source>
        <dbReference type="ARBA" id="ARBA00022989"/>
    </source>
</evidence>
<organism evidence="9 10">
    <name type="scientific">Chthoniobacter flavus Ellin428</name>
    <dbReference type="NCBI Taxonomy" id="497964"/>
    <lineage>
        <taxon>Bacteria</taxon>
        <taxon>Pseudomonadati</taxon>
        <taxon>Verrucomicrobiota</taxon>
        <taxon>Spartobacteria</taxon>
        <taxon>Chthoniobacterales</taxon>
        <taxon>Chthoniobacteraceae</taxon>
        <taxon>Chthoniobacter</taxon>
    </lineage>
</organism>
<evidence type="ECO:0000313" key="9">
    <source>
        <dbReference type="EMBL" id="EDY20700.1"/>
    </source>
</evidence>
<dbReference type="PANTHER" id="PTHR36838">
    <property type="entry name" value="AUXIN EFFLUX CARRIER FAMILY PROTEIN"/>
    <property type="match status" value="1"/>
</dbReference>
<sequence>MSEYLPLLGAVAPVFIIIAAGWIIRRIGWLNEEADATLLRVIVNLLYPCLIIDTVLGNPALEKAGNVLLAPVVGFGTVVLGYAICWFAAPLFDAHEPRARRTFAFTTGIYNYGYLALPIAQTRFGKDTSAVLFIHNVGVEIALWTIGIMVISGVVHRGGWRHVINGPFIAILGAGALHFAGARWWMPSVVMDAVHRLGATAIPLGVLLTGATFADHMRNLSAGGRIMTSIGACALRLGLLPVLMLALAIWLPCPIELRRVIVIQAAMPCAMIPVILAKHYNGDPSLAMRSVLFTSVLGLLTIPFWLQLGLRWIGSI</sequence>
<comment type="caution">
    <text evidence="9">The sequence shown here is derived from an EMBL/GenBank/DDBJ whole genome shotgun (WGS) entry which is preliminary data.</text>
</comment>